<sequence length="1089" mass="124352">MNYKKYFILEPGKAICRQENCPKQLVYRKQGMRFHLKKYHPDIVFEQDSNVATDNGLELSLSSLIQNPDITPTYSFDPNNPVYYETSEAGPSSSTNFYGYSNDEDGFNIHHDGHDHEEHDNEDPSTSTNYDVKAELMDLLFNGSNNMNDTESNNFHDSTDVNLNVDPYTLEMETQPKINAKPKTGYLLFCAETRKRIMGENPAAGFGEISRLVGIEWSKLNGQQKLEYSTRAQQNIAQEKGANNISQSHFDERETEAPIPHKRPRNDFIQTSATVFELAHPFENISYPPPSEESLPSPSAPQYTYQNSAKKTRYQFTDADKAEIKNRIKRKEVSLAPVTGSTDIMNFVVDNSERIAVICTVCGGFLSAKGGGSITYHRNACLKLSDPARIHPHPLSAEMNKELNQKCINLMTKNYFPSVYLNNEGLLDLLQHVHNLGFNFGVESAKTAKDDISHGPAVMAEAMPRSTDIQQIIDQTLKQKSPKLKEFIHLNVKDCGGALAIESIDKYCQYLGFTFHLITKDWKFVSVPVALKEYTVPPTPDKITQDTVSLLNEFNLSLNDIKLIFDGELETNNLENCLKSASNFFLDVIQWVMNPEDGKFELTLDENTIEIMENFIKLVVTVQDVLHYAKRNSIVSVKFEDNEDDKIFFIQQFVEMPVKDYEAIATYLKDKQRLQEFRNLMDFLNPFLADIKSLDENDKPTLCMVPLLYESLMKNFNKFRNSRDKLIAAFSESAYLYLEYVKQNLICDSHYIALFLNPKLNGQIESLIQQEDLDKLLERITVECSKIFIEKMEQDEPTPKKFSNLRKRQRAETTFQTELDEYLAVEISENDQSFELLDWWKQNSTHFPRLSQIAKKYHSIPASFTSKNGVFEILNKLNPKERIATTPEMLSKMVLYPTPSSTIPSTSSIPMQPFHPGLVHNYQTLVAKCHSCLAEMNYAKISAQDAAVIDYHIAICTENLNKLLQQIATASKSSFAMVNSDAGIRTKTSLNDALDILKRYKESYVERCKEAREMSKEIPIFDGISLTWSEFWSRFKYFVGDSELPPIEKFHILSKHLNGKPKALIASLNFENDSYQEAVTLLANFSDNK</sequence>
<organism evidence="1 2">
    <name type="scientific">Panagrolaimus sp. ES5</name>
    <dbReference type="NCBI Taxonomy" id="591445"/>
    <lineage>
        <taxon>Eukaryota</taxon>
        <taxon>Metazoa</taxon>
        <taxon>Ecdysozoa</taxon>
        <taxon>Nematoda</taxon>
        <taxon>Chromadorea</taxon>
        <taxon>Rhabditida</taxon>
        <taxon>Tylenchina</taxon>
        <taxon>Panagrolaimomorpha</taxon>
        <taxon>Panagrolaimoidea</taxon>
        <taxon>Panagrolaimidae</taxon>
        <taxon>Panagrolaimus</taxon>
    </lineage>
</organism>
<proteinExistence type="predicted"/>
<evidence type="ECO:0000313" key="1">
    <source>
        <dbReference type="Proteomes" id="UP000887579"/>
    </source>
</evidence>
<dbReference type="WBParaSite" id="ES5_v2.g14499.t1">
    <property type="protein sequence ID" value="ES5_v2.g14499.t1"/>
    <property type="gene ID" value="ES5_v2.g14499"/>
</dbReference>
<reference evidence="2" key="1">
    <citation type="submission" date="2022-11" db="UniProtKB">
        <authorList>
            <consortium name="WormBaseParasite"/>
        </authorList>
    </citation>
    <scope>IDENTIFICATION</scope>
</reference>
<evidence type="ECO:0000313" key="2">
    <source>
        <dbReference type="WBParaSite" id="ES5_v2.g14499.t1"/>
    </source>
</evidence>
<accession>A0AC34FBE3</accession>
<protein>
    <submittedName>
        <fullName evidence="2">HMG box domain-containing protein</fullName>
    </submittedName>
</protein>
<name>A0AC34FBE3_9BILA</name>
<dbReference type="Proteomes" id="UP000887579">
    <property type="component" value="Unplaced"/>
</dbReference>